<dbReference type="PANTHER" id="PTHR43176">
    <property type="entry name" value="3-HYDROXYISOBUTYRYL-COA HYDROLASE-RELATED"/>
    <property type="match status" value="1"/>
</dbReference>
<organism evidence="5 6">
    <name type="scientific">Neoroseomonas soli</name>
    <dbReference type="NCBI Taxonomy" id="1081025"/>
    <lineage>
        <taxon>Bacteria</taxon>
        <taxon>Pseudomonadati</taxon>
        <taxon>Pseudomonadota</taxon>
        <taxon>Alphaproteobacteria</taxon>
        <taxon>Acetobacterales</taxon>
        <taxon>Acetobacteraceae</taxon>
        <taxon>Neoroseomonas</taxon>
    </lineage>
</organism>
<accession>A0A9X9WZA9</accession>
<feature type="domain" description="Enoyl-CoA hydratase/isomerase" evidence="4">
    <location>
        <begin position="18"/>
        <end position="337"/>
    </location>
</feature>
<keyword evidence="3" id="KW-0378">Hydrolase</keyword>
<dbReference type="InterPro" id="IPR032259">
    <property type="entry name" value="HIBYL-CoA-H"/>
</dbReference>
<sequence length="339" mass="35585">MSDTAEPTLIARREGIAGTLLMNRPKALNALDQAMIRAFNATITEWKDDASVKLVVLEGAGGRAFCAGGDVRAMREASIAGDRATVEAFFSEEYVVNAGIAAFPKPWVSLIDGVCMGGGIGVAVHNGPVVVTEHALVAMPETAIALFPDVGTSYVLPRLPGAIGTWLALTGARLTGADSVHAGLATHFVPRESLPALRAALVSEGADAVARFAQTPPEASFAPHRATIDRCFGKDSVADILAALDAEGTEWAAAQAKTLRRMSPTSLCVSLELLRRGAKEDLAGCLAIELGLTRIVVNEHPDFVEGVRSVLVDKDGAPKWQPARIEDIDPAAIARMFGG</sequence>
<dbReference type="SUPFAM" id="SSF52096">
    <property type="entry name" value="ClpP/crotonase"/>
    <property type="match status" value="1"/>
</dbReference>
<evidence type="ECO:0000259" key="4">
    <source>
        <dbReference type="Pfam" id="PF16113"/>
    </source>
</evidence>
<dbReference type="InterPro" id="IPR029045">
    <property type="entry name" value="ClpP/crotonase-like_dom_sf"/>
</dbReference>
<comment type="caution">
    <text evidence="5">The sequence shown here is derived from an EMBL/GenBank/DDBJ whole genome shotgun (WGS) entry which is preliminary data.</text>
</comment>
<evidence type="ECO:0000256" key="3">
    <source>
        <dbReference type="ARBA" id="ARBA00022801"/>
    </source>
</evidence>
<proteinExistence type="predicted"/>
<evidence type="ECO:0000313" key="6">
    <source>
        <dbReference type="Proteomes" id="UP001138751"/>
    </source>
</evidence>
<dbReference type="PANTHER" id="PTHR43176:SF3">
    <property type="entry name" value="3-HYDROXYISOBUTYRYL-COA HYDROLASE, MITOCHONDRIAL"/>
    <property type="match status" value="1"/>
</dbReference>
<dbReference type="EMBL" id="JAAEDM010000042">
    <property type="protein sequence ID" value="MBR0672488.1"/>
    <property type="molecule type" value="Genomic_DNA"/>
</dbReference>
<dbReference type="GO" id="GO:0003860">
    <property type="term" value="F:3-hydroxyisobutyryl-CoA hydrolase activity"/>
    <property type="evidence" value="ECO:0007669"/>
    <property type="project" value="UniProtKB-EC"/>
</dbReference>
<protein>
    <recommendedName>
        <fullName evidence="2">3-hydroxyisobutyryl-CoA hydrolase</fullName>
        <ecNumber evidence="2">3.1.2.4</ecNumber>
    </recommendedName>
</protein>
<dbReference type="NCBIfam" id="NF004127">
    <property type="entry name" value="PRK05617.1"/>
    <property type="match status" value="1"/>
</dbReference>
<dbReference type="RefSeq" id="WP_211862907.1">
    <property type="nucleotide sequence ID" value="NZ_JAAEDM010000042.1"/>
</dbReference>
<dbReference type="Pfam" id="PF16113">
    <property type="entry name" value="ECH_2"/>
    <property type="match status" value="1"/>
</dbReference>
<dbReference type="EC" id="3.1.2.4" evidence="2"/>
<comment type="catalytic activity">
    <reaction evidence="1">
        <text>3-hydroxy-2-methylpropanoyl-CoA + H2O = 3-hydroxy-2-methylpropanoate + CoA + H(+)</text>
        <dbReference type="Rhea" id="RHEA:20888"/>
        <dbReference type="ChEBI" id="CHEBI:11805"/>
        <dbReference type="ChEBI" id="CHEBI:15377"/>
        <dbReference type="ChEBI" id="CHEBI:15378"/>
        <dbReference type="ChEBI" id="CHEBI:57287"/>
        <dbReference type="ChEBI" id="CHEBI:57340"/>
        <dbReference type="EC" id="3.1.2.4"/>
    </reaction>
</comment>
<evidence type="ECO:0000313" key="5">
    <source>
        <dbReference type="EMBL" id="MBR0672488.1"/>
    </source>
</evidence>
<dbReference type="CDD" id="cd06558">
    <property type="entry name" value="crotonase-like"/>
    <property type="match status" value="1"/>
</dbReference>
<evidence type="ECO:0000256" key="2">
    <source>
        <dbReference type="ARBA" id="ARBA00011915"/>
    </source>
</evidence>
<evidence type="ECO:0000256" key="1">
    <source>
        <dbReference type="ARBA" id="ARBA00001709"/>
    </source>
</evidence>
<dbReference type="Gene3D" id="3.90.226.10">
    <property type="entry name" value="2-enoyl-CoA Hydratase, Chain A, domain 1"/>
    <property type="match status" value="1"/>
</dbReference>
<keyword evidence="6" id="KW-1185">Reference proteome</keyword>
<dbReference type="GO" id="GO:0006574">
    <property type="term" value="P:L-valine catabolic process"/>
    <property type="evidence" value="ECO:0007669"/>
    <property type="project" value="TreeGrafter"/>
</dbReference>
<name>A0A9X9WZA9_9PROT</name>
<reference evidence="5" key="2">
    <citation type="journal article" date="2021" name="Syst. Appl. Microbiol.">
        <title>Roseomonas hellenica sp. nov., isolated from roots of wild-growing Alkanna tinctoria.</title>
        <authorList>
            <person name="Rat A."/>
            <person name="Naranjo H.D."/>
            <person name="Lebbe L."/>
            <person name="Cnockaert M."/>
            <person name="Krigas N."/>
            <person name="Grigoriadou K."/>
            <person name="Maloupa E."/>
            <person name="Willems A."/>
        </authorList>
    </citation>
    <scope>NUCLEOTIDE SEQUENCE</scope>
    <source>
        <strain evidence="5">LMG 31231</strain>
    </source>
</reference>
<dbReference type="AlphaFoldDB" id="A0A9X9WZA9"/>
<reference evidence="5" key="1">
    <citation type="submission" date="2020-01" db="EMBL/GenBank/DDBJ databases">
        <authorList>
            <person name="Rat A."/>
        </authorList>
    </citation>
    <scope>NUCLEOTIDE SEQUENCE</scope>
    <source>
        <strain evidence="5">LMG 31231</strain>
    </source>
</reference>
<gene>
    <name evidence="5" type="ORF">GXW76_15015</name>
</gene>
<dbReference type="InterPro" id="IPR045004">
    <property type="entry name" value="ECH_dom"/>
</dbReference>
<dbReference type="Proteomes" id="UP001138751">
    <property type="component" value="Unassembled WGS sequence"/>
</dbReference>